<organism evidence="1 2">
    <name type="scientific">Dreissena polymorpha</name>
    <name type="common">Zebra mussel</name>
    <name type="synonym">Mytilus polymorpha</name>
    <dbReference type="NCBI Taxonomy" id="45954"/>
    <lineage>
        <taxon>Eukaryota</taxon>
        <taxon>Metazoa</taxon>
        <taxon>Spiralia</taxon>
        <taxon>Lophotrochozoa</taxon>
        <taxon>Mollusca</taxon>
        <taxon>Bivalvia</taxon>
        <taxon>Autobranchia</taxon>
        <taxon>Heteroconchia</taxon>
        <taxon>Euheterodonta</taxon>
        <taxon>Imparidentia</taxon>
        <taxon>Neoheterodontei</taxon>
        <taxon>Myida</taxon>
        <taxon>Dreissenoidea</taxon>
        <taxon>Dreissenidae</taxon>
        <taxon>Dreissena</taxon>
    </lineage>
</organism>
<reference evidence="1" key="2">
    <citation type="submission" date="2020-11" db="EMBL/GenBank/DDBJ databases">
        <authorList>
            <person name="McCartney M.A."/>
            <person name="Auch B."/>
            <person name="Kono T."/>
            <person name="Mallez S."/>
            <person name="Becker A."/>
            <person name="Gohl D.M."/>
            <person name="Silverstein K.A.T."/>
            <person name="Koren S."/>
            <person name="Bechman K.B."/>
            <person name="Herman A."/>
            <person name="Abrahante J.E."/>
            <person name="Garbe J."/>
        </authorList>
    </citation>
    <scope>NUCLEOTIDE SEQUENCE</scope>
    <source>
        <strain evidence="1">Duluth1</strain>
        <tissue evidence="1">Whole animal</tissue>
    </source>
</reference>
<protein>
    <submittedName>
        <fullName evidence="1">Uncharacterized protein</fullName>
    </submittedName>
</protein>
<gene>
    <name evidence="1" type="ORF">DPMN_001707</name>
</gene>
<proteinExistence type="predicted"/>
<evidence type="ECO:0000313" key="2">
    <source>
        <dbReference type="Proteomes" id="UP000828390"/>
    </source>
</evidence>
<keyword evidence="2" id="KW-1185">Reference proteome</keyword>
<sequence length="100" mass="11004">MKIIRSSNVSVILHSESQKESPVANASEIDIEINLRADSHAVLDSNYGVQTIVTWGSGIPTSTQFFVKVVQNKNPTSFVSIPQQLGNGATFYPCYIQNYL</sequence>
<comment type="caution">
    <text evidence="1">The sequence shown here is derived from an EMBL/GenBank/DDBJ whole genome shotgun (WGS) entry which is preliminary data.</text>
</comment>
<name>A0A9D4RR31_DREPO</name>
<dbReference type="EMBL" id="JAIWYP010000001">
    <property type="protein sequence ID" value="KAH3877829.1"/>
    <property type="molecule type" value="Genomic_DNA"/>
</dbReference>
<dbReference type="AlphaFoldDB" id="A0A9D4RR31"/>
<reference evidence="1" key="1">
    <citation type="journal article" date="2019" name="bioRxiv">
        <title>The Genome of the Zebra Mussel, Dreissena polymorpha: A Resource for Invasive Species Research.</title>
        <authorList>
            <person name="McCartney M.A."/>
            <person name="Auch B."/>
            <person name="Kono T."/>
            <person name="Mallez S."/>
            <person name="Zhang Y."/>
            <person name="Obille A."/>
            <person name="Becker A."/>
            <person name="Abrahante J.E."/>
            <person name="Garbe J."/>
            <person name="Badalamenti J.P."/>
            <person name="Herman A."/>
            <person name="Mangelson H."/>
            <person name="Liachko I."/>
            <person name="Sullivan S."/>
            <person name="Sone E.D."/>
            <person name="Koren S."/>
            <person name="Silverstein K.A.T."/>
            <person name="Beckman K.B."/>
            <person name="Gohl D.M."/>
        </authorList>
    </citation>
    <scope>NUCLEOTIDE SEQUENCE</scope>
    <source>
        <strain evidence="1">Duluth1</strain>
        <tissue evidence="1">Whole animal</tissue>
    </source>
</reference>
<dbReference type="Proteomes" id="UP000828390">
    <property type="component" value="Unassembled WGS sequence"/>
</dbReference>
<evidence type="ECO:0000313" key="1">
    <source>
        <dbReference type="EMBL" id="KAH3877829.1"/>
    </source>
</evidence>
<accession>A0A9D4RR31</accession>